<organism evidence="1 2">
    <name type="scientific">Rhodocollybia butyracea</name>
    <dbReference type="NCBI Taxonomy" id="206335"/>
    <lineage>
        <taxon>Eukaryota</taxon>
        <taxon>Fungi</taxon>
        <taxon>Dikarya</taxon>
        <taxon>Basidiomycota</taxon>
        <taxon>Agaricomycotina</taxon>
        <taxon>Agaricomycetes</taxon>
        <taxon>Agaricomycetidae</taxon>
        <taxon>Agaricales</taxon>
        <taxon>Marasmiineae</taxon>
        <taxon>Omphalotaceae</taxon>
        <taxon>Rhodocollybia</taxon>
    </lineage>
</organism>
<protein>
    <submittedName>
        <fullName evidence="1">Uncharacterized protein</fullName>
    </submittedName>
</protein>
<reference evidence="1" key="1">
    <citation type="submission" date="2020-11" db="EMBL/GenBank/DDBJ databases">
        <authorList>
            <consortium name="DOE Joint Genome Institute"/>
            <person name="Ahrendt S."/>
            <person name="Riley R."/>
            <person name="Andreopoulos W."/>
            <person name="Labutti K."/>
            <person name="Pangilinan J."/>
            <person name="Ruiz-Duenas F.J."/>
            <person name="Barrasa J.M."/>
            <person name="Sanchez-Garcia M."/>
            <person name="Camarero S."/>
            <person name="Miyauchi S."/>
            <person name="Serrano A."/>
            <person name="Linde D."/>
            <person name="Babiker R."/>
            <person name="Drula E."/>
            <person name="Ayuso-Fernandez I."/>
            <person name="Pacheco R."/>
            <person name="Padilla G."/>
            <person name="Ferreira P."/>
            <person name="Barriuso J."/>
            <person name="Kellner H."/>
            <person name="Castanera R."/>
            <person name="Alfaro M."/>
            <person name="Ramirez L."/>
            <person name="Pisabarro A.G."/>
            <person name="Kuo A."/>
            <person name="Tritt A."/>
            <person name="Lipzen A."/>
            <person name="He G."/>
            <person name="Yan M."/>
            <person name="Ng V."/>
            <person name="Cullen D."/>
            <person name="Martin F."/>
            <person name="Rosso M.-N."/>
            <person name="Henrissat B."/>
            <person name="Hibbett D."/>
            <person name="Martinez A.T."/>
            <person name="Grigoriev I.V."/>
        </authorList>
    </citation>
    <scope>NUCLEOTIDE SEQUENCE</scope>
    <source>
        <strain evidence="1">AH 40177</strain>
    </source>
</reference>
<dbReference type="EMBL" id="JADNRY010000248">
    <property type="protein sequence ID" value="KAF9060353.1"/>
    <property type="molecule type" value="Genomic_DNA"/>
</dbReference>
<name>A0A9P5PAN0_9AGAR</name>
<accession>A0A9P5PAN0</accession>
<dbReference type="Proteomes" id="UP000772434">
    <property type="component" value="Unassembled WGS sequence"/>
</dbReference>
<comment type="caution">
    <text evidence="1">The sequence shown here is derived from an EMBL/GenBank/DDBJ whole genome shotgun (WGS) entry which is preliminary data.</text>
</comment>
<evidence type="ECO:0000313" key="2">
    <source>
        <dbReference type="Proteomes" id="UP000772434"/>
    </source>
</evidence>
<keyword evidence="2" id="KW-1185">Reference proteome</keyword>
<evidence type="ECO:0000313" key="1">
    <source>
        <dbReference type="EMBL" id="KAF9060353.1"/>
    </source>
</evidence>
<feature type="non-terminal residue" evidence="1">
    <location>
        <position position="193"/>
    </location>
</feature>
<dbReference type="OrthoDB" id="2634326at2759"/>
<dbReference type="AlphaFoldDB" id="A0A9P5PAN0"/>
<gene>
    <name evidence="1" type="ORF">BDP27DRAFT_1188775</name>
</gene>
<sequence>VPIWENALKLLSNYNQSLPKGNETKGGYYLPPPRFFITPQNATTRCSLFHGWLRIRELVLYLLASPTCDSLCLSYKEWHALSDITSGFWSPNASERETKRGKQHVQMMAVLERCLQQSSVNLRLEIIAFEVTYWQGRELPRSEMPEPGICRRILWEVNELNFRQELISLDRHLNTRTTVDRRDMLDACWVGSA</sequence>
<proteinExistence type="predicted"/>
<feature type="non-terminal residue" evidence="1">
    <location>
        <position position="1"/>
    </location>
</feature>